<name>A0A7S4B3B6_CHRCT</name>
<proteinExistence type="predicted"/>
<evidence type="ECO:0000313" key="1">
    <source>
        <dbReference type="EMBL" id="CAE0752554.1"/>
    </source>
</evidence>
<organism evidence="1">
    <name type="scientific">Chrysotila carterae</name>
    <name type="common">Marine alga</name>
    <name type="synonym">Syracosphaera carterae</name>
    <dbReference type="NCBI Taxonomy" id="13221"/>
    <lineage>
        <taxon>Eukaryota</taxon>
        <taxon>Haptista</taxon>
        <taxon>Haptophyta</taxon>
        <taxon>Prymnesiophyceae</taxon>
        <taxon>Isochrysidales</taxon>
        <taxon>Isochrysidaceae</taxon>
        <taxon>Chrysotila</taxon>
    </lineage>
</organism>
<reference evidence="1" key="1">
    <citation type="submission" date="2021-01" db="EMBL/GenBank/DDBJ databases">
        <authorList>
            <person name="Corre E."/>
            <person name="Pelletier E."/>
            <person name="Niang G."/>
            <person name="Scheremetjew M."/>
            <person name="Finn R."/>
            <person name="Kale V."/>
            <person name="Holt S."/>
            <person name="Cochrane G."/>
            <person name="Meng A."/>
            <person name="Brown T."/>
            <person name="Cohen L."/>
        </authorList>
    </citation>
    <scope>NUCLEOTIDE SEQUENCE</scope>
    <source>
        <strain evidence="1">CCMP645</strain>
    </source>
</reference>
<sequence>MRKSPEARARQMKAWTMAYPSECLLNTIDIFLTIEFGVNSADLKVPTCVMYNPSDPIVCLESFKKVLQAAPSISYLKVADSEEPHNLTGNLMSPSTVDRCSRHFIDFLHANLK</sequence>
<dbReference type="EMBL" id="HBIZ01008795">
    <property type="protein sequence ID" value="CAE0752554.1"/>
    <property type="molecule type" value="Transcribed_RNA"/>
</dbReference>
<protein>
    <recommendedName>
        <fullName evidence="2">Peptidase S9 prolyl oligopeptidase catalytic domain-containing protein</fullName>
    </recommendedName>
</protein>
<accession>A0A7S4B3B6</accession>
<dbReference type="AlphaFoldDB" id="A0A7S4B3B6"/>
<evidence type="ECO:0008006" key="2">
    <source>
        <dbReference type="Google" id="ProtNLM"/>
    </source>
</evidence>
<gene>
    <name evidence="1" type="ORF">PCAR00345_LOCUS5139</name>
</gene>